<evidence type="ECO:0000256" key="7">
    <source>
        <dbReference type="SAM" id="Phobius"/>
    </source>
</evidence>
<evidence type="ECO:0000256" key="1">
    <source>
        <dbReference type="ARBA" id="ARBA00004651"/>
    </source>
</evidence>
<organism evidence="9 10">
    <name type="scientific">Dehalobacterium formicoaceticum</name>
    <dbReference type="NCBI Taxonomy" id="51515"/>
    <lineage>
        <taxon>Bacteria</taxon>
        <taxon>Bacillati</taxon>
        <taxon>Bacillota</taxon>
        <taxon>Clostridia</taxon>
        <taxon>Eubacteriales</taxon>
        <taxon>Peptococcaceae</taxon>
        <taxon>Dehalobacterium</taxon>
    </lineage>
</organism>
<comment type="caution">
    <text evidence="9">The sequence shown here is derived from an EMBL/GenBank/DDBJ whole genome shotgun (WGS) entry which is preliminary data.</text>
</comment>
<name>A0ABT1Y6W2_9FIRM</name>
<gene>
    <name evidence="9" type="ORF">NVS47_12350</name>
</gene>
<keyword evidence="4 7" id="KW-0812">Transmembrane</keyword>
<feature type="domain" description="MgtC/SapB/SrpB/YhiD N-terminal" evidence="8">
    <location>
        <begin position="14"/>
        <end position="142"/>
    </location>
</feature>
<evidence type="ECO:0000256" key="4">
    <source>
        <dbReference type="ARBA" id="ARBA00022692"/>
    </source>
</evidence>
<comment type="subcellular location">
    <subcellularLocation>
        <location evidence="1">Cell membrane</location>
        <topology evidence="1">Multi-pass membrane protein</topology>
    </subcellularLocation>
</comment>
<evidence type="ECO:0000313" key="9">
    <source>
        <dbReference type="EMBL" id="MCR6546293.1"/>
    </source>
</evidence>
<keyword evidence="6 7" id="KW-0472">Membrane</keyword>
<reference evidence="9 10" key="1">
    <citation type="submission" date="2022-08" db="EMBL/GenBank/DDBJ databases">
        <title>Proteogenomics of the novel Dehalobacterium formicoaceticum strain EZ94 highlights a key role of methyltransferases during anaerobic dichloromethane degradation.</title>
        <authorList>
            <person name="Wasmund K."/>
        </authorList>
    </citation>
    <scope>NUCLEOTIDE SEQUENCE [LARGE SCALE GENOMIC DNA]</scope>
    <source>
        <strain evidence="9 10">EZ94</strain>
    </source>
</reference>
<evidence type="ECO:0000256" key="6">
    <source>
        <dbReference type="ARBA" id="ARBA00023136"/>
    </source>
</evidence>
<evidence type="ECO:0000313" key="10">
    <source>
        <dbReference type="Proteomes" id="UP001524944"/>
    </source>
</evidence>
<keyword evidence="3" id="KW-1003">Cell membrane</keyword>
<evidence type="ECO:0000256" key="3">
    <source>
        <dbReference type="ARBA" id="ARBA00022475"/>
    </source>
</evidence>
<keyword evidence="10" id="KW-1185">Reference proteome</keyword>
<dbReference type="PANTHER" id="PTHR33778">
    <property type="entry name" value="PROTEIN MGTC"/>
    <property type="match status" value="1"/>
</dbReference>
<feature type="transmembrane region" description="Helical" evidence="7">
    <location>
        <begin position="36"/>
        <end position="58"/>
    </location>
</feature>
<dbReference type="RefSeq" id="WP_089611759.1">
    <property type="nucleotide sequence ID" value="NZ_CP022121.1"/>
</dbReference>
<sequence length="167" mass="17953">MKIGISYQDILLRLLVATIVGIILGIERSIKHKTAGLRTHTLVCISTTSIAIISAYGFEEFRGVTTMDPARLIVGIITGIGFLGAGIIWREPLGGVQGVTTAANIWATAGLGIGVGLGHFFLVFATVAFIFVALHISNVFEKLNFVKKTPPNCESESEHPVHHQEES</sequence>
<dbReference type="Proteomes" id="UP001524944">
    <property type="component" value="Unassembled WGS sequence"/>
</dbReference>
<dbReference type="InterPro" id="IPR049177">
    <property type="entry name" value="MgtC_SapB_SrpB_YhiD_N"/>
</dbReference>
<feature type="transmembrane region" description="Helical" evidence="7">
    <location>
        <begin position="109"/>
        <end position="134"/>
    </location>
</feature>
<dbReference type="EMBL" id="JANPWE010000006">
    <property type="protein sequence ID" value="MCR6546293.1"/>
    <property type="molecule type" value="Genomic_DNA"/>
</dbReference>
<dbReference type="PANTHER" id="PTHR33778:SF1">
    <property type="entry name" value="MAGNESIUM TRANSPORTER YHID-RELATED"/>
    <property type="match status" value="1"/>
</dbReference>
<comment type="similarity">
    <text evidence="2">Belongs to the MgtC/SapB family.</text>
</comment>
<evidence type="ECO:0000256" key="2">
    <source>
        <dbReference type="ARBA" id="ARBA00009298"/>
    </source>
</evidence>
<feature type="transmembrane region" description="Helical" evidence="7">
    <location>
        <begin position="70"/>
        <end position="89"/>
    </location>
</feature>
<dbReference type="PRINTS" id="PR01837">
    <property type="entry name" value="MGTCSAPBPROT"/>
</dbReference>
<protein>
    <submittedName>
        <fullName evidence="9">MgtC/SapB family protein</fullName>
    </submittedName>
</protein>
<proteinExistence type="inferred from homology"/>
<feature type="transmembrane region" description="Helical" evidence="7">
    <location>
        <begin position="12"/>
        <end position="30"/>
    </location>
</feature>
<evidence type="ECO:0000259" key="8">
    <source>
        <dbReference type="Pfam" id="PF02308"/>
    </source>
</evidence>
<dbReference type="Pfam" id="PF02308">
    <property type="entry name" value="MgtC"/>
    <property type="match status" value="1"/>
</dbReference>
<accession>A0ABT1Y6W2</accession>
<keyword evidence="5 7" id="KW-1133">Transmembrane helix</keyword>
<evidence type="ECO:0000256" key="5">
    <source>
        <dbReference type="ARBA" id="ARBA00022989"/>
    </source>
</evidence>
<dbReference type="InterPro" id="IPR003416">
    <property type="entry name" value="MgtC/SapB/SrpB/YhiD_fam"/>
</dbReference>